<evidence type="ECO:0000313" key="4">
    <source>
        <dbReference type="Proteomes" id="UP001172159"/>
    </source>
</evidence>
<protein>
    <submittedName>
        <fullName evidence="3">Uncharacterized protein</fullName>
    </submittedName>
</protein>
<evidence type="ECO:0000256" key="1">
    <source>
        <dbReference type="SAM" id="MobiDB-lite"/>
    </source>
</evidence>
<dbReference type="EMBL" id="JAUKTV010000012">
    <property type="protein sequence ID" value="KAK0721208.1"/>
    <property type="molecule type" value="Genomic_DNA"/>
</dbReference>
<keyword evidence="2" id="KW-0812">Transmembrane</keyword>
<accession>A0AA40ASK1</accession>
<comment type="caution">
    <text evidence="3">The sequence shown here is derived from an EMBL/GenBank/DDBJ whole genome shotgun (WGS) entry which is preliminary data.</text>
</comment>
<proteinExistence type="predicted"/>
<keyword evidence="2" id="KW-1133">Transmembrane helix</keyword>
<sequence>MVRHLPHVQTTTAFSIINREHRYCWSFTGTVIPLTIIISVVYICWKKRSSKRRAQRSRTEKSLLPRFRVQPDPRVTVSATSKKYHSHGISGSPTSIPRPQRALVRVPSTETSPLSIPSWIRAVPEVLAQGLSPQKILTQGLFPQKVLAQGQEHLTQEVVPEAPGSLRKFASLSLQSVCPPPVRAVV</sequence>
<organism evidence="3 4">
    <name type="scientific">Apiosordaria backusii</name>
    <dbReference type="NCBI Taxonomy" id="314023"/>
    <lineage>
        <taxon>Eukaryota</taxon>
        <taxon>Fungi</taxon>
        <taxon>Dikarya</taxon>
        <taxon>Ascomycota</taxon>
        <taxon>Pezizomycotina</taxon>
        <taxon>Sordariomycetes</taxon>
        <taxon>Sordariomycetidae</taxon>
        <taxon>Sordariales</taxon>
        <taxon>Lasiosphaeriaceae</taxon>
        <taxon>Apiosordaria</taxon>
    </lineage>
</organism>
<feature type="transmembrane region" description="Helical" evidence="2">
    <location>
        <begin position="25"/>
        <end position="45"/>
    </location>
</feature>
<evidence type="ECO:0000313" key="3">
    <source>
        <dbReference type="EMBL" id="KAK0721208.1"/>
    </source>
</evidence>
<dbReference type="AlphaFoldDB" id="A0AA40ASK1"/>
<name>A0AA40ASK1_9PEZI</name>
<keyword evidence="2" id="KW-0472">Membrane</keyword>
<evidence type="ECO:0000256" key="2">
    <source>
        <dbReference type="SAM" id="Phobius"/>
    </source>
</evidence>
<reference evidence="3" key="1">
    <citation type="submission" date="2023-06" db="EMBL/GenBank/DDBJ databases">
        <title>Genome-scale phylogeny and comparative genomics of the fungal order Sordariales.</title>
        <authorList>
            <consortium name="Lawrence Berkeley National Laboratory"/>
            <person name="Hensen N."/>
            <person name="Bonometti L."/>
            <person name="Westerberg I."/>
            <person name="Brannstrom I.O."/>
            <person name="Guillou S."/>
            <person name="Cros-Aarteil S."/>
            <person name="Calhoun S."/>
            <person name="Haridas S."/>
            <person name="Kuo A."/>
            <person name="Mondo S."/>
            <person name="Pangilinan J."/>
            <person name="Riley R."/>
            <person name="Labutti K."/>
            <person name="Andreopoulos B."/>
            <person name="Lipzen A."/>
            <person name="Chen C."/>
            <person name="Yanf M."/>
            <person name="Daum C."/>
            <person name="Ng V."/>
            <person name="Clum A."/>
            <person name="Steindorff A."/>
            <person name="Ohm R."/>
            <person name="Martin F."/>
            <person name="Silar P."/>
            <person name="Natvig D."/>
            <person name="Lalanne C."/>
            <person name="Gautier V."/>
            <person name="Ament-Velasquez S.L."/>
            <person name="Kruys A."/>
            <person name="Hutchinson M.I."/>
            <person name="Powell A.J."/>
            <person name="Barry K."/>
            <person name="Miller A.N."/>
            <person name="Grigoriev I.V."/>
            <person name="Debuchy R."/>
            <person name="Gladieux P."/>
            <person name="Thoren M.H."/>
            <person name="Johannesson H."/>
        </authorList>
    </citation>
    <scope>NUCLEOTIDE SEQUENCE</scope>
    <source>
        <strain evidence="3">CBS 540.89</strain>
    </source>
</reference>
<keyword evidence="4" id="KW-1185">Reference proteome</keyword>
<gene>
    <name evidence="3" type="ORF">B0T21DRAFT_414394</name>
</gene>
<dbReference type="Proteomes" id="UP001172159">
    <property type="component" value="Unassembled WGS sequence"/>
</dbReference>
<feature type="region of interest" description="Disordered" evidence="1">
    <location>
        <begin position="79"/>
        <end position="99"/>
    </location>
</feature>